<accession>A0A2I0JCU1</accession>
<proteinExistence type="predicted"/>
<organism evidence="1 2">
    <name type="scientific">Punica granatum</name>
    <name type="common">Pomegranate</name>
    <dbReference type="NCBI Taxonomy" id="22663"/>
    <lineage>
        <taxon>Eukaryota</taxon>
        <taxon>Viridiplantae</taxon>
        <taxon>Streptophyta</taxon>
        <taxon>Embryophyta</taxon>
        <taxon>Tracheophyta</taxon>
        <taxon>Spermatophyta</taxon>
        <taxon>Magnoliopsida</taxon>
        <taxon>eudicotyledons</taxon>
        <taxon>Gunneridae</taxon>
        <taxon>Pentapetalae</taxon>
        <taxon>rosids</taxon>
        <taxon>malvids</taxon>
        <taxon>Myrtales</taxon>
        <taxon>Lythraceae</taxon>
        <taxon>Punica</taxon>
    </lineage>
</organism>
<evidence type="ECO:0000313" key="1">
    <source>
        <dbReference type="EMBL" id="PKI54071.1"/>
    </source>
</evidence>
<sequence>MYRLRGQGASSRGLFEAMTILPRKVKPSCGPVTEYLNLPSHRLRHGTSSVLAFFFFCLATKDSHSSLWLEDLITGALRAVEAVAAGALDGIEALALAEAPCADACSVLLVGYVPRTIGSKVSITSSTTRVVRAQVGGKGGDKISGSDLMAAHKVQRPERGPTRPNPVIHEVFEAKRGLLIKSLHRRNVRE</sequence>
<dbReference type="Proteomes" id="UP000233551">
    <property type="component" value="Unassembled WGS sequence"/>
</dbReference>
<reference evidence="1 2" key="1">
    <citation type="submission" date="2017-11" db="EMBL/GenBank/DDBJ databases">
        <title>De-novo sequencing of pomegranate (Punica granatum L.) genome.</title>
        <authorList>
            <person name="Akparov Z."/>
            <person name="Amiraslanov A."/>
            <person name="Hajiyeva S."/>
            <person name="Abbasov M."/>
            <person name="Kaur K."/>
            <person name="Hamwieh A."/>
            <person name="Solovyev V."/>
            <person name="Salamov A."/>
            <person name="Braich B."/>
            <person name="Kosarev P."/>
            <person name="Mahmoud A."/>
            <person name="Hajiyev E."/>
            <person name="Babayeva S."/>
            <person name="Izzatullayeva V."/>
            <person name="Mammadov A."/>
            <person name="Mammadov A."/>
            <person name="Sharifova S."/>
            <person name="Ojaghi J."/>
            <person name="Eynullazada K."/>
            <person name="Bayramov B."/>
            <person name="Abdulazimova A."/>
            <person name="Shahmuradov I."/>
        </authorList>
    </citation>
    <scope>NUCLEOTIDE SEQUENCE [LARGE SCALE GENOMIC DNA]</scope>
    <source>
        <strain evidence="2">cv. AG2017</strain>
        <tissue evidence="1">Leaf</tissue>
    </source>
</reference>
<gene>
    <name evidence="1" type="ORF">CRG98_025565</name>
</gene>
<dbReference type="AlphaFoldDB" id="A0A2I0JCU1"/>
<keyword evidence="2" id="KW-1185">Reference proteome</keyword>
<comment type="caution">
    <text evidence="1">The sequence shown here is derived from an EMBL/GenBank/DDBJ whole genome shotgun (WGS) entry which is preliminary data.</text>
</comment>
<protein>
    <submittedName>
        <fullName evidence="1">Uncharacterized protein</fullName>
    </submittedName>
</protein>
<dbReference type="EMBL" id="PGOL01001813">
    <property type="protein sequence ID" value="PKI54071.1"/>
    <property type="molecule type" value="Genomic_DNA"/>
</dbReference>
<name>A0A2I0JCU1_PUNGR</name>
<evidence type="ECO:0000313" key="2">
    <source>
        <dbReference type="Proteomes" id="UP000233551"/>
    </source>
</evidence>